<accession>A0ABV9PSU0</accession>
<name>A0ABV9PSU0_9ACTN</name>
<keyword evidence="1" id="KW-0732">Signal</keyword>
<dbReference type="Proteomes" id="UP001595836">
    <property type="component" value="Unassembled WGS sequence"/>
</dbReference>
<feature type="chain" id="PRO_5045574111" description="Porin" evidence="1">
    <location>
        <begin position="31"/>
        <end position="248"/>
    </location>
</feature>
<protein>
    <recommendedName>
        <fullName evidence="4">Porin</fullName>
    </recommendedName>
</protein>
<evidence type="ECO:0000313" key="3">
    <source>
        <dbReference type="Proteomes" id="UP001595836"/>
    </source>
</evidence>
<feature type="signal peptide" evidence="1">
    <location>
        <begin position="1"/>
        <end position="30"/>
    </location>
</feature>
<keyword evidence="3" id="KW-1185">Reference proteome</keyword>
<evidence type="ECO:0000313" key="2">
    <source>
        <dbReference type="EMBL" id="MFC4754863.1"/>
    </source>
</evidence>
<dbReference type="EMBL" id="JBHSHP010000021">
    <property type="protein sequence ID" value="MFC4754863.1"/>
    <property type="molecule type" value="Genomic_DNA"/>
</dbReference>
<proteinExistence type="predicted"/>
<sequence length="248" mass="25036">MARLWVRPSRLAALGIAAATAVAVAPIASAQLPGVDNNTQVFPVDDERILIAVDEPDLEAGTVGVTVQNNTAQALACTGIDGGQAGAVTTAEVAAKSVDFYARFPNSTLSPIDVEVDVPGAIAGSVGDLGDGFQIDLGSITGMIPGSAAGLVNEEWGALGEISGDFTQSRLNGQYGAMGASLSIPALTAQPYTVELGQTSRGERPAFQAAVVLTCVLGGQRYIFHGYNGDAPVLETSTGSLSGGSLGS</sequence>
<evidence type="ECO:0008006" key="4">
    <source>
        <dbReference type="Google" id="ProtNLM"/>
    </source>
</evidence>
<reference evidence="3" key="1">
    <citation type="journal article" date="2019" name="Int. J. Syst. Evol. Microbiol.">
        <title>The Global Catalogue of Microorganisms (GCM) 10K type strain sequencing project: providing services to taxonomists for standard genome sequencing and annotation.</title>
        <authorList>
            <consortium name="The Broad Institute Genomics Platform"/>
            <consortium name="The Broad Institute Genome Sequencing Center for Infectious Disease"/>
            <person name="Wu L."/>
            <person name="Ma J."/>
        </authorList>
    </citation>
    <scope>NUCLEOTIDE SEQUENCE [LARGE SCALE GENOMIC DNA]</scope>
    <source>
        <strain evidence="3">JCM 11882</strain>
    </source>
</reference>
<evidence type="ECO:0000256" key="1">
    <source>
        <dbReference type="SAM" id="SignalP"/>
    </source>
</evidence>
<dbReference type="RefSeq" id="WP_344993604.1">
    <property type="nucleotide sequence ID" value="NZ_BAABCD010000022.1"/>
</dbReference>
<organism evidence="2 3">
    <name type="scientific">Dietzia aurantiaca</name>
    <dbReference type="NCBI Taxonomy" id="983873"/>
    <lineage>
        <taxon>Bacteria</taxon>
        <taxon>Bacillati</taxon>
        <taxon>Actinomycetota</taxon>
        <taxon>Actinomycetes</taxon>
        <taxon>Mycobacteriales</taxon>
        <taxon>Dietziaceae</taxon>
        <taxon>Dietzia</taxon>
    </lineage>
</organism>
<comment type="caution">
    <text evidence="2">The sequence shown here is derived from an EMBL/GenBank/DDBJ whole genome shotgun (WGS) entry which is preliminary data.</text>
</comment>
<gene>
    <name evidence="2" type="ORF">ACFO7U_08720</name>
</gene>